<dbReference type="AlphaFoldDB" id="A0A2S7ZQF3"/>
<reference evidence="2 3" key="1">
    <citation type="submission" date="2018-01" db="EMBL/GenBank/DDBJ databases">
        <title>Draft genome sequences of clinical isolates and type strains of oral Veillonella including Veillonella infantum sp., nov.</title>
        <authorList>
            <person name="Mashima I."/>
            <person name="Liao Y.-C."/>
            <person name="Sabharwal A."/>
            <person name="Haase E.M."/>
            <person name="Nakazawa F."/>
            <person name="Scannapieco F.A."/>
        </authorList>
    </citation>
    <scope>NUCLEOTIDE SEQUENCE [LARGE SCALE GENOMIC DNA]</scope>
    <source>
        <strain evidence="2 3">Y6</strain>
    </source>
</reference>
<accession>A0A2S7ZQF3</accession>
<dbReference type="EMBL" id="PPDF01000008">
    <property type="protein sequence ID" value="PQL25500.1"/>
    <property type="molecule type" value="Genomic_DNA"/>
</dbReference>
<organism evidence="2 3">
    <name type="scientific">Veillonella tobetsuensis</name>
    <dbReference type="NCBI Taxonomy" id="1110546"/>
    <lineage>
        <taxon>Bacteria</taxon>
        <taxon>Bacillati</taxon>
        <taxon>Bacillota</taxon>
        <taxon>Negativicutes</taxon>
        <taxon>Veillonellales</taxon>
        <taxon>Veillonellaceae</taxon>
        <taxon>Veillonella</taxon>
    </lineage>
</organism>
<feature type="signal peptide" evidence="1">
    <location>
        <begin position="1"/>
        <end position="23"/>
    </location>
</feature>
<proteinExistence type="predicted"/>
<evidence type="ECO:0000256" key="1">
    <source>
        <dbReference type="SAM" id="SignalP"/>
    </source>
</evidence>
<feature type="chain" id="PRO_5039192603" evidence="1">
    <location>
        <begin position="24"/>
        <end position="189"/>
    </location>
</feature>
<name>A0A2S7ZQF3_9FIRM</name>
<dbReference type="Proteomes" id="UP000238877">
    <property type="component" value="Unassembled WGS sequence"/>
</dbReference>
<dbReference type="RefSeq" id="WP_105092891.1">
    <property type="nucleotide sequence ID" value="NZ_CALGZP010000010.1"/>
</dbReference>
<evidence type="ECO:0000313" key="2">
    <source>
        <dbReference type="EMBL" id="PQL25500.1"/>
    </source>
</evidence>
<comment type="caution">
    <text evidence="2">The sequence shown here is derived from an EMBL/GenBank/DDBJ whole genome shotgun (WGS) entry which is preliminary data.</text>
</comment>
<sequence length="189" mass="21327">MKRIYLCFLWLLVCLVLPLQGQAISQTELLDTARFQHIDSTVDSGRGDGKYLDLTSVRSVEAPNGHRRIEATVYVLMPAADLIYGLQIQYDYQMDQSLNHLIDKHDTSLRNGGNDPYISIWYAKQSNSGITGTITSANAFNNDGQTHKQQIHMANINAILLPVEFGNEKYKLPNLVYQKAYGIAYDDEL</sequence>
<protein>
    <submittedName>
        <fullName evidence="2">Uncharacterized protein</fullName>
    </submittedName>
</protein>
<evidence type="ECO:0000313" key="3">
    <source>
        <dbReference type="Proteomes" id="UP000238877"/>
    </source>
</evidence>
<gene>
    <name evidence="2" type="ORF">VTHSUH11_05320</name>
</gene>
<keyword evidence="1" id="KW-0732">Signal</keyword>
<dbReference type="STRING" id="1110546.GCA_001078375_01905"/>